<evidence type="ECO:0008006" key="3">
    <source>
        <dbReference type="Google" id="ProtNLM"/>
    </source>
</evidence>
<dbReference type="EMBL" id="LZKQ01000061">
    <property type="protein sequence ID" value="OBI89272.1"/>
    <property type="molecule type" value="Genomic_DNA"/>
</dbReference>
<gene>
    <name evidence="1" type="ORF">A9X01_13915</name>
</gene>
<dbReference type="OrthoDB" id="4378081at2"/>
<dbReference type="Proteomes" id="UP000093795">
    <property type="component" value="Unassembled WGS sequence"/>
</dbReference>
<evidence type="ECO:0000313" key="1">
    <source>
        <dbReference type="EMBL" id="OBI89272.1"/>
    </source>
</evidence>
<protein>
    <recommendedName>
        <fullName evidence="3">Phage capsid protein</fullName>
    </recommendedName>
</protein>
<reference evidence="1 2" key="1">
    <citation type="submission" date="2016-06" db="EMBL/GenBank/DDBJ databases">
        <authorList>
            <person name="Kjaerup R.B."/>
            <person name="Dalgaard T.S."/>
            <person name="Juul-Madsen H.R."/>
        </authorList>
    </citation>
    <scope>NUCLEOTIDE SEQUENCE [LARGE SCALE GENOMIC DNA]</scope>
    <source>
        <strain evidence="1 2">1081914.2</strain>
    </source>
</reference>
<proteinExistence type="predicted"/>
<dbReference type="AlphaFoldDB" id="A0A1A3CSC6"/>
<sequence length="370" mass="40519">MTNRKGYSVSGDVLVNETADGVNLNLLWDEIATALNLYNQHRSTIVRLLSYPTTAVADIIPQSVEGESFELATEFGMPTALREPADYLRLGYNFQDYDKRLSATWKFLRGATAEQVTAQVTRIFEADNRLVSGTILRRLLDPAPAFNEWNHTCYGLWSGDGMVPPSHLGKTFTGSHTHYLTSGSTTIDAADIEDMIRHVTEHGYGRFGAQGGRLIILAHPNEVEDMTFWRAGVDYGGATKPKWDFIPSAAQPAYFTTEHLVGAVPPTDFNGLHVQGSYGDAWLVESHYVPAGYVIVAATGGLDSDANPVGFREHVNASYQGLRHIPGRGPYPLQDSFYARGFGVGVRHRSAAVVMQVTTSGSYTAPTIKT</sequence>
<accession>A0A1A3CSC6</accession>
<name>A0A1A3CSC6_MYCAS</name>
<comment type="caution">
    <text evidence="1">The sequence shown here is derived from an EMBL/GenBank/DDBJ whole genome shotgun (WGS) entry which is preliminary data.</text>
</comment>
<dbReference type="RefSeq" id="WP_065119824.1">
    <property type="nucleotide sequence ID" value="NZ_LZKQ01000061.1"/>
</dbReference>
<evidence type="ECO:0000313" key="2">
    <source>
        <dbReference type="Proteomes" id="UP000093795"/>
    </source>
</evidence>
<organism evidence="1 2">
    <name type="scientific">Mycobacterium asiaticum</name>
    <dbReference type="NCBI Taxonomy" id="1790"/>
    <lineage>
        <taxon>Bacteria</taxon>
        <taxon>Bacillati</taxon>
        <taxon>Actinomycetota</taxon>
        <taxon>Actinomycetes</taxon>
        <taxon>Mycobacteriales</taxon>
        <taxon>Mycobacteriaceae</taxon>
        <taxon>Mycobacterium</taxon>
    </lineage>
</organism>